<feature type="compositionally biased region" description="Polar residues" evidence="1">
    <location>
        <begin position="1"/>
        <end position="10"/>
    </location>
</feature>
<dbReference type="EMBL" id="VSRR010018567">
    <property type="protein sequence ID" value="MPC61462.1"/>
    <property type="molecule type" value="Genomic_DNA"/>
</dbReference>
<protein>
    <submittedName>
        <fullName evidence="2">Uncharacterized protein</fullName>
    </submittedName>
</protein>
<evidence type="ECO:0000256" key="1">
    <source>
        <dbReference type="SAM" id="MobiDB-lite"/>
    </source>
</evidence>
<keyword evidence="3" id="KW-1185">Reference proteome</keyword>
<evidence type="ECO:0000313" key="2">
    <source>
        <dbReference type="EMBL" id="MPC61462.1"/>
    </source>
</evidence>
<dbReference type="Proteomes" id="UP000324222">
    <property type="component" value="Unassembled WGS sequence"/>
</dbReference>
<accession>A0A5B7GRG9</accession>
<gene>
    <name evidence="2" type="ORF">E2C01_055534</name>
</gene>
<name>A0A5B7GRG9_PORTR</name>
<evidence type="ECO:0000313" key="3">
    <source>
        <dbReference type="Proteomes" id="UP000324222"/>
    </source>
</evidence>
<dbReference type="AlphaFoldDB" id="A0A5B7GRG9"/>
<reference evidence="2 3" key="1">
    <citation type="submission" date="2019-05" db="EMBL/GenBank/DDBJ databases">
        <title>Another draft genome of Portunus trituberculatus and its Hox gene families provides insights of decapod evolution.</title>
        <authorList>
            <person name="Jeong J.-H."/>
            <person name="Song I."/>
            <person name="Kim S."/>
            <person name="Choi T."/>
            <person name="Kim D."/>
            <person name="Ryu S."/>
            <person name="Kim W."/>
        </authorList>
    </citation>
    <scope>NUCLEOTIDE SEQUENCE [LARGE SCALE GENOMIC DNA]</scope>
    <source>
        <tissue evidence="2">Muscle</tissue>
    </source>
</reference>
<sequence>MCGSWNTPGATATPPVRSCTRSAAVRTP</sequence>
<organism evidence="2 3">
    <name type="scientific">Portunus trituberculatus</name>
    <name type="common">Swimming crab</name>
    <name type="synonym">Neptunus trituberculatus</name>
    <dbReference type="NCBI Taxonomy" id="210409"/>
    <lineage>
        <taxon>Eukaryota</taxon>
        <taxon>Metazoa</taxon>
        <taxon>Ecdysozoa</taxon>
        <taxon>Arthropoda</taxon>
        <taxon>Crustacea</taxon>
        <taxon>Multicrustacea</taxon>
        <taxon>Malacostraca</taxon>
        <taxon>Eumalacostraca</taxon>
        <taxon>Eucarida</taxon>
        <taxon>Decapoda</taxon>
        <taxon>Pleocyemata</taxon>
        <taxon>Brachyura</taxon>
        <taxon>Eubrachyura</taxon>
        <taxon>Portunoidea</taxon>
        <taxon>Portunidae</taxon>
        <taxon>Portuninae</taxon>
        <taxon>Portunus</taxon>
    </lineage>
</organism>
<comment type="caution">
    <text evidence="2">The sequence shown here is derived from an EMBL/GenBank/DDBJ whole genome shotgun (WGS) entry which is preliminary data.</text>
</comment>
<proteinExistence type="predicted"/>
<feature type="region of interest" description="Disordered" evidence="1">
    <location>
        <begin position="1"/>
        <end position="28"/>
    </location>
</feature>